<dbReference type="PANTHER" id="PTHR35719:SF2">
    <property type="entry name" value="ABC TRANSMEMBRANE TYPE-1 DOMAIN-CONTAINING PROTEIN"/>
    <property type="match status" value="1"/>
</dbReference>
<dbReference type="Proteomes" id="UP001293254">
    <property type="component" value="Unassembled WGS sequence"/>
</dbReference>
<dbReference type="PANTHER" id="PTHR35719">
    <property type="entry name" value="OS01G0680600 PROTEIN"/>
    <property type="match status" value="1"/>
</dbReference>
<evidence type="ECO:0000313" key="3">
    <source>
        <dbReference type="Proteomes" id="UP001293254"/>
    </source>
</evidence>
<accession>A0AAE1Y105</accession>
<gene>
    <name evidence="2" type="ORF">Salat_2116500</name>
</gene>
<feature type="region of interest" description="Disordered" evidence="1">
    <location>
        <begin position="157"/>
        <end position="193"/>
    </location>
</feature>
<comment type="caution">
    <text evidence="2">The sequence shown here is derived from an EMBL/GenBank/DDBJ whole genome shotgun (WGS) entry which is preliminary data.</text>
</comment>
<keyword evidence="3" id="KW-1185">Reference proteome</keyword>
<organism evidence="2 3">
    <name type="scientific">Sesamum alatum</name>
    <dbReference type="NCBI Taxonomy" id="300844"/>
    <lineage>
        <taxon>Eukaryota</taxon>
        <taxon>Viridiplantae</taxon>
        <taxon>Streptophyta</taxon>
        <taxon>Embryophyta</taxon>
        <taxon>Tracheophyta</taxon>
        <taxon>Spermatophyta</taxon>
        <taxon>Magnoliopsida</taxon>
        <taxon>eudicotyledons</taxon>
        <taxon>Gunneridae</taxon>
        <taxon>Pentapetalae</taxon>
        <taxon>asterids</taxon>
        <taxon>lamiids</taxon>
        <taxon>Lamiales</taxon>
        <taxon>Pedaliaceae</taxon>
        <taxon>Sesamum</taxon>
    </lineage>
</organism>
<reference evidence="2" key="2">
    <citation type="journal article" date="2024" name="Plant">
        <title>Genomic evolution and insights into agronomic trait innovations of Sesamum species.</title>
        <authorList>
            <person name="Miao H."/>
            <person name="Wang L."/>
            <person name="Qu L."/>
            <person name="Liu H."/>
            <person name="Sun Y."/>
            <person name="Le M."/>
            <person name="Wang Q."/>
            <person name="Wei S."/>
            <person name="Zheng Y."/>
            <person name="Lin W."/>
            <person name="Duan Y."/>
            <person name="Cao H."/>
            <person name="Xiong S."/>
            <person name="Wang X."/>
            <person name="Wei L."/>
            <person name="Li C."/>
            <person name="Ma Q."/>
            <person name="Ju M."/>
            <person name="Zhao R."/>
            <person name="Li G."/>
            <person name="Mu C."/>
            <person name="Tian Q."/>
            <person name="Mei H."/>
            <person name="Zhang T."/>
            <person name="Gao T."/>
            <person name="Zhang H."/>
        </authorList>
    </citation>
    <scope>NUCLEOTIDE SEQUENCE</scope>
    <source>
        <strain evidence="2">3651</strain>
    </source>
</reference>
<feature type="region of interest" description="Disordered" evidence="1">
    <location>
        <begin position="243"/>
        <end position="269"/>
    </location>
</feature>
<feature type="compositionally biased region" description="Basic residues" evidence="1">
    <location>
        <begin position="157"/>
        <end position="175"/>
    </location>
</feature>
<protein>
    <submittedName>
        <fullName evidence="2">Uncharacterized protein</fullName>
    </submittedName>
</protein>
<dbReference type="AlphaFoldDB" id="A0AAE1Y105"/>
<dbReference type="EMBL" id="JACGWO010000008">
    <property type="protein sequence ID" value="KAK4421659.1"/>
    <property type="molecule type" value="Genomic_DNA"/>
</dbReference>
<name>A0AAE1Y105_9LAMI</name>
<evidence type="ECO:0000313" key="2">
    <source>
        <dbReference type="EMBL" id="KAK4421659.1"/>
    </source>
</evidence>
<evidence type="ECO:0000256" key="1">
    <source>
        <dbReference type="SAM" id="MobiDB-lite"/>
    </source>
</evidence>
<sequence length="358" mass="40960">MEVLAKVGIHVHLRPSPSLHTLLRLHTQKPLFLSSCRSVSVHNHRCFLLLSPWPLHICRSRQWDSNAETQNTKNFNFGDDDESEDFDGGMEQWTEVLEDYIDSIWILKVFRSFGWLLPAIVIPLLLANGPKAFLMALALPLGQSTFAFAIQKYQNRGKIKPKPKPKTKTKKKKSRSYSSRKGEMEEEAEWIGSQQAGKKKKGYQSWVSQTDVSVNSNNKTAANFGGWDELDVGMDPNVGFSRRAAQKSSWSREGPSEKGKNKKWEKGKNKKWTESDGRLLLRCITNLLIIQLGSCLNMEFQGDIYRESKVDEYSLRLPNYTFEVILIKLLFIASYLLPRLTAKPKIFEFLCGSQHAFK</sequence>
<reference evidence="2" key="1">
    <citation type="submission" date="2020-06" db="EMBL/GenBank/DDBJ databases">
        <authorList>
            <person name="Li T."/>
            <person name="Hu X."/>
            <person name="Zhang T."/>
            <person name="Song X."/>
            <person name="Zhang H."/>
            <person name="Dai N."/>
            <person name="Sheng W."/>
            <person name="Hou X."/>
            <person name="Wei L."/>
        </authorList>
    </citation>
    <scope>NUCLEOTIDE SEQUENCE</scope>
    <source>
        <strain evidence="2">3651</strain>
        <tissue evidence="2">Leaf</tissue>
    </source>
</reference>
<proteinExistence type="predicted"/>
<feature type="compositionally biased region" description="Basic and acidic residues" evidence="1">
    <location>
        <begin position="254"/>
        <end position="269"/>
    </location>
</feature>